<dbReference type="SFLD" id="SFLDF00562">
    <property type="entry name" value="HemN-like__clustered_with_heat"/>
    <property type="match status" value="1"/>
</dbReference>
<dbReference type="RefSeq" id="WP_202768360.1">
    <property type="nucleotide sequence ID" value="NZ_JAESWA010000023.1"/>
</dbReference>
<dbReference type="SUPFAM" id="SSF102114">
    <property type="entry name" value="Radical SAM enzymes"/>
    <property type="match status" value="1"/>
</dbReference>
<dbReference type="PANTHER" id="PTHR13932">
    <property type="entry name" value="COPROPORPHYRINIGEN III OXIDASE"/>
    <property type="match status" value="1"/>
</dbReference>
<comment type="caution">
    <text evidence="5">The sequence shown here is derived from an EMBL/GenBank/DDBJ whole genome shotgun (WGS) entry which is preliminary data.</text>
</comment>
<dbReference type="PROSITE" id="PS51918">
    <property type="entry name" value="RADICAL_SAM"/>
    <property type="match status" value="1"/>
</dbReference>
<dbReference type="InterPro" id="IPR010723">
    <property type="entry name" value="HemN_C"/>
</dbReference>
<dbReference type="GO" id="GO:0006779">
    <property type="term" value="P:porphyrin-containing compound biosynthetic process"/>
    <property type="evidence" value="ECO:0007669"/>
    <property type="project" value="InterPro"/>
</dbReference>
<dbReference type="SFLD" id="SFLDG01065">
    <property type="entry name" value="anaerobic_coproporphyrinogen-I"/>
    <property type="match status" value="1"/>
</dbReference>
<dbReference type="SFLD" id="SFLDS00029">
    <property type="entry name" value="Radical_SAM"/>
    <property type="match status" value="1"/>
</dbReference>
<dbReference type="SFLD" id="SFLDG01082">
    <property type="entry name" value="B12-binding_domain_containing"/>
    <property type="match status" value="1"/>
</dbReference>
<comment type="similarity">
    <text evidence="1">Belongs to the anaerobic coproporphyrinogen-III oxidase family. HemW subfamily.</text>
</comment>
<feature type="domain" description="Radical SAM core" evidence="4">
    <location>
        <begin position="1"/>
        <end position="227"/>
    </location>
</feature>
<keyword evidence="3" id="KW-0479">Metal-binding</keyword>
<dbReference type="InterPro" id="IPR004559">
    <property type="entry name" value="HemW-like"/>
</dbReference>
<keyword evidence="3" id="KW-0004">4Fe-4S</keyword>
<organism evidence="5 6">
    <name type="scientific">Clostridium paridis</name>
    <dbReference type="NCBI Taxonomy" id="2803863"/>
    <lineage>
        <taxon>Bacteria</taxon>
        <taxon>Bacillati</taxon>
        <taxon>Bacillota</taxon>
        <taxon>Clostridia</taxon>
        <taxon>Eubacteriales</taxon>
        <taxon>Clostridiaceae</taxon>
        <taxon>Clostridium</taxon>
    </lineage>
</organism>
<dbReference type="GO" id="GO:0046872">
    <property type="term" value="F:metal ion binding"/>
    <property type="evidence" value="ECO:0007669"/>
    <property type="project" value="UniProtKB-UniRule"/>
</dbReference>
<dbReference type="GO" id="GO:0004109">
    <property type="term" value="F:coproporphyrinogen oxidase activity"/>
    <property type="evidence" value="ECO:0007669"/>
    <property type="project" value="InterPro"/>
</dbReference>
<accession>A0A937K5U9</accession>
<keyword evidence="3" id="KW-0949">S-adenosyl-L-methionine</keyword>
<evidence type="ECO:0000256" key="3">
    <source>
        <dbReference type="RuleBase" id="RU364116"/>
    </source>
</evidence>
<dbReference type="Gene3D" id="3.80.30.20">
    <property type="entry name" value="tm_1862 like domain"/>
    <property type="match status" value="1"/>
</dbReference>
<dbReference type="CDD" id="cd01335">
    <property type="entry name" value="Radical_SAM"/>
    <property type="match status" value="1"/>
</dbReference>
<keyword evidence="6" id="KW-1185">Reference proteome</keyword>
<dbReference type="SMART" id="SM00729">
    <property type="entry name" value="Elp3"/>
    <property type="match status" value="1"/>
</dbReference>
<comment type="function">
    <text evidence="3">Probably acts as a heme chaperone, transferring heme to an unknown acceptor. Binds one molecule of heme per monomer, possibly covalently. Binds 1 [4Fe-4S] cluster. The cluster is coordinated with 3 cysteines and an exchangeable S-adenosyl-L-methionine.</text>
</comment>
<keyword evidence="3" id="KW-0408">Iron</keyword>
<evidence type="ECO:0000259" key="4">
    <source>
        <dbReference type="PROSITE" id="PS51918"/>
    </source>
</evidence>
<keyword evidence="3" id="KW-0411">Iron-sulfur</keyword>
<dbReference type="PANTHER" id="PTHR13932:SF5">
    <property type="entry name" value="RADICAL S-ADENOSYL METHIONINE DOMAIN-CONTAINING PROTEIN 1, MITOCHONDRIAL"/>
    <property type="match status" value="1"/>
</dbReference>
<evidence type="ECO:0000313" key="5">
    <source>
        <dbReference type="EMBL" id="MBL4932983.1"/>
    </source>
</evidence>
<dbReference type="InterPro" id="IPR007197">
    <property type="entry name" value="rSAM"/>
</dbReference>
<name>A0A937K5U9_9CLOT</name>
<gene>
    <name evidence="5" type="ORF">JK634_14305</name>
</gene>
<dbReference type="Proteomes" id="UP000623681">
    <property type="component" value="Unassembled WGS sequence"/>
</dbReference>
<reference evidence="5" key="1">
    <citation type="submission" date="2021-01" db="EMBL/GenBank/DDBJ databases">
        <title>Genome public.</title>
        <authorList>
            <person name="Liu C."/>
            <person name="Sun Q."/>
        </authorList>
    </citation>
    <scope>NUCLEOTIDE SEQUENCE</scope>
    <source>
        <strain evidence="5">YIM B02565</strain>
    </source>
</reference>
<evidence type="ECO:0000256" key="1">
    <source>
        <dbReference type="ARBA" id="ARBA00006100"/>
    </source>
</evidence>
<protein>
    <recommendedName>
        <fullName evidence="2 3">Heme chaperone HemW</fullName>
    </recommendedName>
</protein>
<dbReference type="Pfam" id="PF04055">
    <property type="entry name" value="Radical_SAM"/>
    <property type="match status" value="1"/>
</dbReference>
<dbReference type="InterPro" id="IPR006638">
    <property type="entry name" value="Elp3/MiaA/NifB-like_rSAM"/>
</dbReference>
<sequence length="376" mass="43901">MKNISLYIHIPFCKQKCMYCDFPSYSGKDALMEEYINALCKEIAREASKYSYNTVFIGGGTPSYLDEDNLEKLLNEINKLSLNRNLEFTMECNPGSLTKEKLDIMKRYGVNRLSLGLQSTKNSILKEIGRIHSFEEFKSNYSLAREMGFNNINVDTMFGLPNQSVEDFKNTLGEITELNPEHISAYSLIIEEGTVFYKLWEEDKLKLPSEDEEREMYEYCVDYLNKKGYLQYEISNFSKKDKECRHNKVYWELEKYLGCGSSSASLIDGKRIKNTEDIKEYIEAINSNKSAKVEIINLKEEDLIEEFMFLGLRKKEGIDESIFKRKFNKELDSIYEKVINFHINQGLLVREKGKIYLSKKGIELSNYVMKDFILDK</sequence>
<evidence type="ECO:0000256" key="2">
    <source>
        <dbReference type="ARBA" id="ARBA00017228"/>
    </source>
</evidence>
<dbReference type="SFLD" id="SFLDF00288">
    <property type="entry name" value="HemN-like__clustered_with_nucl"/>
    <property type="match status" value="1"/>
</dbReference>
<dbReference type="InterPro" id="IPR034505">
    <property type="entry name" value="Coproporphyrinogen-III_oxidase"/>
</dbReference>
<dbReference type="GO" id="GO:0005737">
    <property type="term" value="C:cytoplasm"/>
    <property type="evidence" value="ECO:0007669"/>
    <property type="project" value="UniProtKB-SubCell"/>
</dbReference>
<dbReference type="AlphaFoldDB" id="A0A937K5U9"/>
<comment type="subcellular location">
    <subcellularLocation>
        <location evidence="3">Cytoplasm</location>
    </subcellularLocation>
</comment>
<keyword evidence="3" id="KW-0349">Heme</keyword>
<dbReference type="InterPro" id="IPR058240">
    <property type="entry name" value="rSAM_sf"/>
</dbReference>
<proteinExistence type="inferred from homology"/>
<dbReference type="GO" id="GO:0051539">
    <property type="term" value="F:4 iron, 4 sulfur cluster binding"/>
    <property type="evidence" value="ECO:0007669"/>
    <property type="project" value="UniProtKB-UniRule"/>
</dbReference>
<keyword evidence="3" id="KW-0963">Cytoplasm</keyword>
<dbReference type="Pfam" id="PF06969">
    <property type="entry name" value="HemN_C"/>
    <property type="match status" value="1"/>
</dbReference>
<keyword evidence="3" id="KW-0143">Chaperone</keyword>
<dbReference type="EMBL" id="JAESWA010000023">
    <property type="protein sequence ID" value="MBL4932983.1"/>
    <property type="molecule type" value="Genomic_DNA"/>
</dbReference>
<dbReference type="InterPro" id="IPR023404">
    <property type="entry name" value="rSAM_horseshoe"/>
</dbReference>
<evidence type="ECO:0000313" key="6">
    <source>
        <dbReference type="Proteomes" id="UP000623681"/>
    </source>
</evidence>
<dbReference type="NCBIfam" id="TIGR00539">
    <property type="entry name" value="hemN_rel"/>
    <property type="match status" value="1"/>
</dbReference>